<dbReference type="InParanoid" id="A0A401GWH1"/>
<keyword evidence="1" id="KW-0175">Coiled coil</keyword>
<comment type="caution">
    <text evidence="3">The sequence shown here is derived from an EMBL/GenBank/DDBJ whole genome shotgun (WGS) entry which is preliminary data.</text>
</comment>
<evidence type="ECO:0000313" key="4">
    <source>
        <dbReference type="Proteomes" id="UP000287166"/>
    </source>
</evidence>
<evidence type="ECO:0000256" key="1">
    <source>
        <dbReference type="SAM" id="Coils"/>
    </source>
</evidence>
<name>A0A401GWH1_9APHY</name>
<dbReference type="EMBL" id="BFAD01000009">
    <property type="protein sequence ID" value="GBE86550.1"/>
    <property type="molecule type" value="Genomic_DNA"/>
</dbReference>
<evidence type="ECO:0000313" key="3">
    <source>
        <dbReference type="EMBL" id="GBE86550.1"/>
    </source>
</evidence>
<feature type="coiled-coil region" evidence="1">
    <location>
        <begin position="293"/>
        <end position="331"/>
    </location>
</feature>
<proteinExistence type="predicted"/>
<gene>
    <name evidence="3" type="ORF">SCP_0904290</name>
</gene>
<evidence type="ECO:0000256" key="2">
    <source>
        <dbReference type="SAM" id="MobiDB-lite"/>
    </source>
</evidence>
<dbReference type="AlphaFoldDB" id="A0A401GWH1"/>
<dbReference type="Proteomes" id="UP000287166">
    <property type="component" value="Unassembled WGS sequence"/>
</dbReference>
<feature type="region of interest" description="Disordered" evidence="2">
    <location>
        <begin position="174"/>
        <end position="227"/>
    </location>
</feature>
<reference evidence="3 4" key="1">
    <citation type="journal article" date="2018" name="Sci. Rep.">
        <title>Genome sequence of the cauliflower mushroom Sparassis crispa (Hanabiratake) and its association with beneficial usage.</title>
        <authorList>
            <person name="Kiyama R."/>
            <person name="Furutani Y."/>
            <person name="Kawaguchi K."/>
            <person name="Nakanishi T."/>
        </authorList>
    </citation>
    <scope>NUCLEOTIDE SEQUENCE [LARGE SCALE GENOMIC DNA]</scope>
</reference>
<dbReference type="GeneID" id="38783467"/>
<keyword evidence="4" id="KW-1185">Reference proteome</keyword>
<protein>
    <submittedName>
        <fullName evidence="3">Uncharacterized protein</fullName>
    </submittedName>
</protein>
<sequence length="403" mass="44861">MNNKPVQPTNRGMATNTLSRQQGSFTQSFVLRSTKEDIQICGITPGPRSEAYQNAAFKSLERNNFILESGNLSPEGKRKFRNSPHASELYAQADERFADWATDRNAYTARAKWISERTKPVNKMAKATVLQENEDLRTENLRLRRELEEVAAADAAQLAPADAAQPTAGPIDIEWEGMSETDPGSPFSTPVRGSGQAAYPTPDSNHAGPSRAGPRALENPSWLRPNGTAHMGIVQEKEDTSPPDLACSVLSVSDATLLKITELEHLLEERRSDIQDLCARIQMVGAAAQVGDAQRLHTQLTQALQERDAYRNQCADMMLELRDRVEELESEQRQTLYSIGRIQRTENLLKAAQASEGETQNRLREAELSRTLYVRRAAELVQEVERLKVVIRLHASAMLEASN</sequence>
<organism evidence="3 4">
    <name type="scientific">Sparassis crispa</name>
    <dbReference type="NCBI Taxonomy" id="139825"/>
    <lineage>
        <taxon>Eukaryota</taxon>
        <taxon>Fungi</taxon>
        <taxon>Dikarya</taxon>
        <taxon>Basidiomycota</taxon>
        <taxon>Agaricomycotina</taxon>
        <taxon>Agaricomycetes</taxon>
        <taxon>Polyporales</taxon>
        <taxon>Sparassidaceae</taxon>
        <taxon>Sparassis</taxon>
    </lineage>
</organism>
<accession>A0A401GWH1</accession>
<dbReference type="RefSeq" id="XP_027617463.1">
    <property type="nucleotide sequence ID" value="XM_027761662.1"/>
</dbReference>
<feature type="coiled-coil region" evidence="1">
    <location>
        <begin position="126"/>
        <end position="153"/>
    </location>
</feature>